<feature type="transmembrane region" description="Helical" evidence="17">
    <location>
        <begin position="276"/>
        <end position="298"/>
    </location>
</feature>
<dbReference type="InterPro" id="IPR057992">
    <property type="entry name" value="TPR_SYVN1_N"/>
</dbReference>
<dbReference type="GO" id="GO:0008270">
    <property type="term" value="F:zinc ion binding"/>
    <property type="evidence" value="ECO:0007669"/>
    <property type="project" value="UniProtKB-KW"/>
</dbReference>
<dbReference type="Pfam" id="PF18442">
    <property type="entry name" value="G2BR"/>
    <property type="match status" value="1"/>
</dbReference>
<protein>
    <recommendedName>
        <fullName evidence="13">E3 ubiquitin-protein ligase AMFR</fullName>
        <ecNumber evidence="12">2.3.2.36</ecNumber>
    </recommendedName>
    <alternativeName>
        <fullName evidence="14">Autocrine motility factor receptor</fullName>
    </alternativeName>
</protein>
<accession>A0A9R0ASD9</accession>
<feature type="region of interest" description="Disordered" evidence="16">
    <location>
        <begin position="501"/>
        <end position="527"/>
    </location>
</feature>
<feature type="transmembrane region" description="Helical" evidence="17">
    <location>
        <begin position="118"/>
        <end position="135"/>
    </location>
</feature>
<keyword evidence="7" id="KW-0256">Endoplasmic reticulum</keyword>
<dbReference type="PROSITE" id="PS51140">
    <property type="entry name" value="CUE"/>
    <property type="match status" value="1"/>
</dbReference>
<dbReference type="GeneID" id="109055263"/>
<evidence type="ECO:0000256" key="4">
    <source>
        <dbReference type="ARBA" id="ARBA00022692"/>
    </source>
</evidence>
<dbReference type="GO" id="GO:0070936">
    <property type="term" value="P:protein K48-linked ubiquitination"/>
    <property type="evidence" value="ECO:0007669"/>
    <property type="project" value="TreeGrafter"/>
</dbReference>
<evidence type="ECO:0000256" key="8">
    <source>
        <dbReference type="ARBA" id="ARBA00022833"/>
    </source>
</evidence>
<dbReference type="Pfam" id="PF02845">
    <property type="entry name" value="CUE"/>
    <property type="match status" value="1"/>
</dbReference>
<dbReference type="EC" id="2.3.2.36" evidence="12"/>
<feature type="domain" description="CUE" evidence="19">
    <location>
        <begin position="452"/>
        <end position="494"/>
    </location>
</feature>
<dbReference type="Pfam" id="PF25563">
    <property type="entry name" value="TPR_SYVN1_N"/>
    <property type="match status" value="1"/>
</dbReference>
<evidence type="ECO:0000256" key="15">
    <source>
        <dbReference type="PROSITE-ProRule" id="PRU00175"/>
    </source>
</evidence>
<keyword evidence="3" id="KW-0808">Transferase</keyword>
<dbReference type="Pfam" id="PF13639">
    <property type="entry name" value="zf-RING_2"/>
    <property type="match status" value="1"/>
</dbReference>
<dbReference type="AlphaFoldDB" id="A0A9R0ASD9"/>
<dbReference type="GO" id="GO:0000151">
    <property type="term" value="C:ubiquitin ligase complex"/>
    <property type="evidence" value="ECO:0007669"/>
    <property type="project" value="TreeGrafter"/>
</dbReference>
<evidence type="ECO:0000256" key="16">
    <source>
        <dbReference type="SAM" id="MobiDB-lite"/>
    </source>
</evidence>
<dbReference type="CDD" id="cd14421">
    <property type="entry name" value="CUE_AMFR"/>
    <property type="match status" value="1"/>
</dbReference>
<feature type="transmembrane region" description="Helical" evidence="17">
    <location>
        <begin position="141"/>
        <end position="161"/>
    </location>
</feature>
<dbReference type="RefSeq" id="XP_042609534.1">
    <property type="nucleotide sequence ID" value="XM_042753600.1"/>
</dbReference>
<dbReference type="InterPro" id="IPR003892">
    <property type="entry name" value="CUE"/>
</dbReference>
<proteinExistence type="predicted"/>
<keyword evidence="10 17" id="KW-0472">Membrane</keyword>
<evidence type="ECO:0000256" key="12">
    <source>
        <dbReference type="ARBA" id="ARBA00034523"/>
    </source>
</evidence>
<dbReference type="GO" id="GO:0030968">
    <property type="term" value="P:endoplasmic reticulum unfolded protein response"/>
    <property type="evidence" value="ECO:0007669"/>
    <property type="project" value="TreeGrafter"/>
</dbReference>
<evidence type="ECO:0000256" key="14">
    <source>
        <dbReference type="ARBA" id="ARBA00076914"/>
    </source>
</evidence>
<dbReference type="GO" id="GO:0005789">
    <property type="term" value="C:endoplasmic reticulum membrane"/>
    <property type="evidence" value="ECO:0007669"/>
    <property type="project" value="UniProtKB-SubCell"/>
</dbReference>
<evidence type="ECO:0000256" key="11">
    <source>
        <dbReference type="ARBA" id="ARBA00034438"/>
    </source>
</evidence>
<dbReference type="FunFam" id="1.10.8.10:FF:000026">
    <property type="entry name" value="E3 ubiquitin-protein ligase AMFR"/>
    <property type="match status" value="1"/>
</dbReference>
<evidence type="ECO:0000259" key="18">
    <source>
        <dbReference type="PROSITE" id="PS50089"/>
    </source>
</evidence>
<comment type="catalytic activity">
    <reaction evidence="11">
        <text>[E2 ubiquitin-conjugating enzyme]-S-ubiquitinyl-L-cysteine + [acceptor protein]-L-cysteine = [E2 ubiquitin-conjugating enzyme]-L-cysteine + [acceptor protein]-S-ubiquitinyl-L-cysteine.</text>
        <dbReference type="EC" id="2.3.2.36"/>
    </reaction>
</comment>
<evidence type="ECO:0000256" key="6">
    <source>
        <dbReference type="ARBA" id="ARBA00022771"/>
    </source>
</evidence>
<feature type="region of interest" description="Disordered" evidence="16">
    <location>
        <begin position="562"/>
        <end position="615"/>
    </location>
</feature>
<feature type="transmembrane region" description="Helical" evidence="17">
    <location>
        <begin position="182"/>
        <end position="206"/>
    </location>
</feature>
<feature type="domain" description="RING-type" evidence="18">
    <location>
        <begin position="337"/>
        <end position="375"/>
    </location>
</feature>
<evidence type="ECO:0000259" key="19">
    <source>
        <dbReference type="PROSITE" id="PS51140"/>
    </source>
</evidence>
<evidence type="ECO:0000256" key="9">
    <source>
        <dbReference type="ARBA" id="ARBA00022989"/>
    </source>
</evidence>
<feature type="transmembrane region" description="Helical" evidence="17">
    <location>
        <begin position="80"/>
        <end position="106"/>
    </location>
</feature>
<evidence type="ECO:0000256" key="10">
    <source>
        <dbReference type="ARBA" id="ARBA00023136"/>
    </source>
</evidence>
<feature type="transmembrane region" description="Helical" evidence="17">
    <location>
        <begin position="16"/>
        <end position="36"/>
    </location>
</feature>
<evidence type="ECO:0000256" key="7">
    <source>
        <dbReference type="ARBA" id="ARBA00022824"/>
    </source>
</evidence>
<evidence type="ECO:0000256" key="17">
    <source>
        <dbReference type="SAM" id="Phobius"/>
    </source>
</evidence>
<dbReference type="GO" id="GO:0043130">
    <property type="term" value="F:ubiquitin binding"/>
    <property type="evidence" value="ECO:0007669"/>
    <property type="project" value="InterPro"/>
</dbReference>
<reference evidence="20" key="1">
    <citation type="submission" date="2025-08" db="UniProtKB">
        <authorList>
            <consortium name="RefSeq"/>
        </authorList>
    </citation>
    <scope>IDENTIFICATION</scope>
    <source>
        <tissue evidence="20">Muscle</tissue>
    </source>
</reference>
<dbReference type="PANTHER" id="PTHR15067:SF5">
    <property type="entry name" value="E3 UBIQUITIN-PROTEIN LIGASE AMFR"/>
    <property type="match status" value="1"/>
</dbReference>
<keyword evidence="8" id="KW-0862">Zinc</keyword>
<dbReference type="GO" id="GO:0061630">
    <property type="term" value="F:ubiquitin protein ligase activity"/>
    <property type="evidence" value="ECO:0007669"/>
    <property type="project" value="UniProtKB-EC"/>
</dbReference>
<feature type="compositionally biased region" description="Low complexity" evidence="16">
    <location>
        <begin position="512"/>
        <end position="521"/>
    </location>
</feature>
<name>A0A9R0ASD9_CYPCA</name>
<evidence type="ECO:0000256" key="3">
    <source>
        <dbReference type="ARBA" id="ARBA00022679"/>
    </source>
</evidence>
<keyword evidence="5" id="KW-0479">Metal-binding</keyword>
<evidence type="ECO:0000256" key="1">
    <source>
        <dbReference type="ARBA" id="ARBA00004477"/>
    </source>
</evidence>
<gene>
    <name evidence="20" type="primary">LOC109055263</name>
</gene>
<feature type="compositionally biased region" description="Acidic residues" evidence="16">
    <location>
        <begin position="576"/>
        <end position="589"/>
    </location>
</feature>
<dbReference type="PROSITE" id="PS50089">
    <property type="entry name" value="ZF_RING_2"/>
    <property type="match status" value="1"/>
</dbReference>
<dbReference type="FunFam" id="3.30.40.10:FF:000149">
    <property type="entry name" value="E3 ubiquitin-protein ligase AMFR"/>
    <property type="match status" value="1"/>
</dbReference>
<comment type="subcellular location">
    <subcellularLocation>
        <location evidence="1">Endoplasmic reticulum membrane</location>
        <topology evidence="1">Multi-pass membrane protein</topology>
    </subcellularLocation>
</comment>
<dbReference type="InterPro" id="IPR001841">
    <property type="entry name" value="Znf_RING"/>
</dbReference>
<dbReference type="Proteomes" id="UP001155660">
    <property type="component" value="Chromosome B25"/>
</dbReference>
<keyword evidence="6 15" id="KW-0863">Zinc-finger</keyword>
<dbReference type="SMART" id="SM00546">
    <property type="entry name" value="CUE"/>
    <property type="match status" value="1"/>
</dbReference>
<dbReference type="InterPro" id="IPR040675">
    <property type="entry name" value="AMFR_Ube2g2-bd"/>
</dbReference>
<dbReference type="PANTHER" id="PTHR15067">
    <property type="entry name" value="E3 UBIQUITIN-PROTEIN LIGASE RNF8"/>
    <property type="match status" value="1"/>
</dbReference>
<comment type="pathway">
    <text evidence="2">Protein modification; protein ubiquitination.</text>
</comment>
<dbReference type="GO" id="GO:0006511">
    <property type="term" value="P:ubiquitin-dependent protein catabolic process"/>
    <property type="evidence" value="ECO:0007669"/>
    <property type="project" value="TreeGrafter"/>
</dbReference>
<sequence>MPLLFLERFPWPSLQTYTALSTLLLAGTILSAYSTVRDSEPPSALTEDSHRAPEEQLELDSFGSVASSVLLYLITDSLFVWVMVNTACCILMLIAKVIQCIVFGPLRVSEKQHLKDKFWNFVFYKFIFIFGVLNVQRVEEVVLWCLWFSVLIFLHLMVQLCKDRFEYLSFSPTTPMSSHVRVLALLASVLACCGGLAVLCALVGHLHSMHTVAFMAAECLLVTVRTGHVIIRYSIHLWDLNHEGTWENKSSNIYYTDFSMELTILCLDLMHHIHMLLFGNIWLSMASLVIFMQLRYLFHEVQRRIRRHKNYLRVIDNMESRFAVATPDELLANNDDCAICWDSMTTARKLPCGHLFHNSCLRSWLEQDTSCPTCRMSLNINEGGREREEGQREPLDDNIAAGPGTEARPHLNQHNHFFHFDGSRIASWLPSFSVEVMHTTNILSIAQANNSQLNAMAHQIQEMFPQVPYHLILQDLQLTRSVEVTTDNILEGRIQVPFPTQVNTAPEDTAGASSSSEVAAPEAEDFEVRGSRFSKSADERQRMLMQRKEELLQRARRRYLHKKSDEEDVFSAPAADNDDVMPSMEDDNSDSVTLRRRRLAAAAERRMQRQEPPPF</sequence>
<organism evidence="20">
    <name type="scientific">Cyprinus carpio</name>
    <name type="common">Common carp</name>
    <dbReference type="NCBI Taxonomy" id="7962"/>
    <lineage>
        <taxon>Eukaryota</taxon>
        <taxon>Metazoa</taxon>
        <taxon>Chordata</taxon>
        <taxon>Craniata</taxon>
        <taxon>Vertebrata</taxon>
        <taxon>Euteleostomi</taxon>
        <taxon>Actinopterygii</taxon>
        <taxon>Neopterygii</taxon>
        <taxon>Teleostei</taxon>
        <taxon>Ostariophysi</taxon>
        <taxon>Cypriniformes</taxon>
        <taxon>Cyprinidae</taxon>
        <taxon>Cyprininae</taxon>
        <taxon>Cyprinus</taxon>
    </lineage>
</organism>
<evidence type="ECO:0000313" key="20">
    <source>
        <dbReference type="RefSeq" id="XP_042609534.1"/>
    </source>
</evidence>
<dbReference type="CDD" id="cd16455">
    <property type="entry name" value="RING-H2_AMFR"/>
    <property type="match status" value="1"/>
</dbReference>
<keyword evidence="9 17" id="KW-1133">Transmembrane helix</keyword>
<dbReference type="GO" id="GO:0005829">
    <property type="term" value="C:cytosol"/>
    <property type="evidence" value="ECO:0007669"/>
    <property type="project" value="TreeGrafter"/>
</dbReference>
<keyword evidence="4 17" id="KW-0812">Transmembrane</keyword>
<dbReference type="SMART" id="SM00184">
    <property type="entry name" value="RING"/>
    <property type="match status" value="1"/>
</dbReference>
<evidence type="ECO:0000256" key="5">
    <source>
        <dbReference type="ARBA" id="ARBA00022723"/>
    </source>
</evidence>
<evidence type="ECO:0000256" key="13">
    <source>
        <dbReference type="ARBA" id="ARBA00069722"/>
    </source>
</evidence>
<evidence type="ECO:0000256" key="2">
    <source>
        <dbReference type="ARBA" id="ARBA00004906"/>
    </source>
</evidence>